<accession>A0A0L8FG70</accession>
<dbReference type="EMBL" id="KQ432637">
    <property type="protein sequence ID" value="KOF62703.1"/>
    <property type="molecule type" value="Genomic_DNA"/>
</dbReference>
<reference evidence="1" key="1">
    <citation type="submission" date="2015-07" db="EMBL/GenBank/DDBJ databases">
        <title>MeaNS - Measles Nucleotide Surveillance Program.</title>
        <authorList>
            <person name="Tran T."/>
            <person name="Druce J."/>
        </authorList>
    </citation>
    <scope>NUCLEOTIDE SEQUENCE</scope>
    <source>
        <strain evidence="1">UCB-OBI-ISO-001</strain>
        <tissue evidence="1">Gonad</tissue>
    </source>
</reference>
<dbReference type="PANTHER" id="PTHR46601">
    <property type="entry name" value="ULP_PROTEASE DOMAIN-CONTAINING PROTEIN"/>
    <property type="match status" value="1"/>
</dbReference>
<dbReference type="PANTHER" id="PTHR46601:SF2">
    <property type="entry name" value="UBIQUITIN-LIKE PROTEASE FAMILY PROFILE DOMAIN-CONTAINING PROTEIN"/>
    <property type="match status" value="1"/>
</dbReference>
<sequence length="165" mass="18728">MAAHWSNDTVTLFTTVDEEGELEHASYVVVSDEMKHGKCSVYAFNTAIINEAKQLTLASKIHYWSDGAGKYTLVNLLYHEHDFGAEASWSFFESTHGKGRVDDAGCEVKCVVWQSVLENKEVVTNAKEFYCATKKVCKKIHMLFVPQSSINSHSKKLEQRWTDCR</sequence>
<evidence type="ECO:0000313" key="1">
    <source>
        <dbReference type="EMBL" id="KOF62703.1"/>
    </source>
</evidence>
<dbReference type="AlphaFoldDB" id="A0A0L8FG70"/>
<gene>
    <name evidence="1" type="ORF">OCBIM_22022231mg</name>
</gene>
<proteinExistence type="predicted"/>
<organism evidence="1">
    <name type="scientific">Octopus bimaculoides</name>
    <name type="common">California two-spotted octopus</name>
    <dbReference type="NCBI Taxonomy" id="37653"/>
    <lineage>
        <taxon>Eukaryota</taxon>
        <taxon>Metazoa</taxon>
        <taxon>Spiralia</taxon>
        <taxon>Lophotrochozoa</taxon>
        <taxon>Mollusca</taxon>
        <taxon>Cephalopoda</taxon>
        <taxon>Coleoidea</taxon>
        <taxon>Octopodiformes</taxon>
        <taxon>Octopoda</taxon>
        <taxon>Incirrata</taxon>
        <taxon>Octopodidae</taxon>
        <taxon>Octopus</taxon>
    </lineage>
</organism>
<protein>
    <submittedName>
        <fullName evidence="1">Uncharacterized protein</fullName>
    </submittedName>
</protein>
<name>A0A0L8FG70_OCTBM</name>